<feature type="region of interest" description="Disordered" evidence="5">
    <location>
        <begin position="1"/>
        <end position="22"/>
    </location>
</feature>
<dbReference type="Pfam" id="PF01343">
    <property type="entry name" value="Peptidase_S49"/>
    <property type="match status" value="1"/>
</dbReference>
<evidence type="ECO:0000313" key="8">
    <source>
        <dbReference type="EMBL" id="MCG6503309.1"/>
    </source>
</evidence>
<dbReference type="RefSeq" id="WP_238745552.1">
    <property type="nucleotide sequence ID" value="NZ_JAKOOW010000006.1"/>
</dbReference>
<dbReference type="Proteomes" id="UP001298424">
    <property type="component" value="Unassembled WGS sequence"/>
</dbReference>
<dbReference type="Gene3D" id="3.90.226.10">
    <property type="entry name" value="2-enoyl-CoA Hydratase, Chain A, domain 1"/>
    <property type="match status" value="1"/>
</dbReference>
<protein>
    <submittedName>
        <fullName evidence="8">S49 family peptidase</fullName>
    </submittedName>
</protein>
<evidence type="ECO:0000256" key="3">
    <source>
        <dbReference type="ARBA" id="ARBA00022801"/>
    </source>
</evidence>
<evidence type="ECO:0000256" key="6">
    <source>
        <dbReference type="SAM" id="Phobius"/>
    </source>
</evidence>
<dbReference type="EMBL" id="JAKOOW010000006">
    <property type="protein sequence ID" value="MCG6503309.1"/>
    <property type="molecule type" value="Genomic_DNA"/>
</dbReference>
<sequence length="335" mass="37165">MNYRINRPDGQPMNPEEAASGSWEQNTLNRVLLAAYHEQRRERLWRNIWRFIKLGVFLLVLALVFGKGQNREDSAFAAARSEHTAVVRLEGQIGGNPHKDQVEMLRKGMEAAYANNKAKAIIIRANSPGGSPVVSNIAYAEIRRLKAEHPNIPVYVVAEDVCASGCYYIAAAADKIYADPSSLVGSIGVIGSSFDLTGLIDKLGIKRRVHIAGSNKDMGDPFVPETPQQQAIWQQMLDQIHNEFIKAVREGRSKRLKEAENPDLFSGRIYTGIEAQKAGLIDGYGNVYSIARDVVKAPKLVDYTPEDDSLSALLNQGLRSEAQQQIDSLIRHKGW</sequence>
<dbReference type="SUPFAM" id="SSF52096">
    <property type="entry name" value="ClpP/crotonase"/>
    <property type="match status" value="1"/>
</dbReference>
<comment type="caution">
    <text evidence="8">The sequence shown here is derived from an EMBL/GenBank/DDBJ whole genome shotgun (WGS) entry which is preliminary data.</text>
</comment>
<proteinExistence type="inferred from homology"/>
<evidence type="ECO:0000256" key="5">
    <source>
        <dbReference type="SAM" id="MobiDB-lite"/>
    </source>
</evidence>
<accession>A0ABS9NKJ3</accession>
<keyword evidence="3" id="KW-0378">Hydrolase</keyword>
<name>A0ABS9NKJ3_9NEIS</name>
<evidence type="ECO:0000259" key="7">
    <source>
        <dbReference type="Pfam" id="PF01343"/>
    </source>
</evidence>
<keyword evidence="9" id="KW-1185">Reference proteome</keyword>
<feature type="domain" description="Peptidase S49" evidence="7">
    <location>
        <begin position="150"/>
        <end position="291"/>
    </location>
</feature>
<dbReference type="PANTHER" id="PTHR42987">
    <property type="entry name" value="PEPTIDASE S49"/>
    <property type="match status" value="1"/>
</dbReference>
<evidence type="ECO:0000256" key="1">
    <source>
        <dbReference type="ARBA" id="ARBA00008683"/>
    </source>
</evidence>
<dbReference type="InterPro" id="IPR002142">
    <property type="entry name" value="Peptidase_S49"/>
</dbReference>
<keyword evidence="6" id="KW-0472">Membrane</keyword>
<comment type="similarity">
    <text evidence="1">Belongs to the peptidase S49 family.</text>
</comment>
<feature type="transmembrane region" description="Helical" evidence="6">
    <location>
        <begin position="48"/>
        <end position="66"/>
    </location>
</feature>
<evidence type="ECO:0000313" key="9">
    <source>
        <dbReference type="Proteomes" id="UP001298424"/>
    </source>
</evidence>
<evidence type="ECO:0000256" key="2">
    <source>
        <dbReference type="ARBA" id="ARBA00022670"/>
    </source>
</evidence>
<organism evidence="8 9">
    <name type="scientific">Kingella pumchi</name>
    <dbReference type="NCBI Taxonomy" id="2779506"/>
    <lineage>
        <taxon>Bacteria</taxon>
        <taxon>Pseudomonadati</taxon>
        <taxon>Pseudomonadota</taxon>
        <taxon>Betaproteobacteria</taxon>
        <taxon>Neisseriales</taxon>
        <taxon>Neisseriaceae</taxon>
        <taxon>Kingella</taxon>
    </lineage>
</organism>
<dbReference type="InterPro" id="IPR029045">
    <property type="entry name" value="ClpP/crotonase-like_dom_sf"/>
</dbReference>
<evidence type="ECO:0000256" key="4">
    <source>
        <dbReference type="ARBA" id="ARBA00022825"/>
    </source>
</evidence>
<keyword evidence="6" id="KW-1133">Transmembrane helix</keyword>
<dbReference type="PANTHER" id="PTHR42987:SF8">
    <property type="entry name" value="PROTEINASE"/>
    <property type="match status" value="1"/>
</dbReference>
<gene>
    <name evidence="8" type="ORF">MB824_02200</name>
</gene>
<reference evidence="8 9" key="1">
    <citation type="submission" date="2022-02" db="EMBL/GenBank/DDBJ databases">
        <title>Genome sequence data of Kingella unionensis sp. nov. strain CICC 24913 (CCUG 75125).</title>
        <authorList>
            <person name="Xiao M."/>
        </authorList>
    </citation>
    <scope>NUCLEOTIDE SEQUENCE [LARGE SCALE GENOMIC DNA]</scope>
    <source>
        <strain evidence="8 9">CICC 24913</strain>
    </source>
</reference>
<dbReference type="CDD" id="cd07023">
    <property type="entry name" value="S49_Sppa_N_C"/>
    <property type="match status" value="1"/>
</dbReference>
<keyword evidence="2" id="KW-0645">Protease</keyword>
<keyword evidence="6" id="KW-0812">Transmembrane</keyword>
<dbReference type="InterPro" id="IPR047272">
    <property type="entry name" value="S49_SppA_C"/>
</dbReference>
<keyword evidence="4" id="KW-0720">Serine protease</keyword>